<protein>
    <submittedName>
        <fullName evidence="2">Uncharacterized protein</fullName>
    </submittedName>
</protein>
<feature type="chain" id="PRO_5019311104" evidence="1">
    <location>
        <begin position="20"/>
        <end position="771"/>
    </location>
</feature>
<dbReference type="RefSeq" id="WP_127700407.1">
    <property type="nucleotide sequence ID" value="NZ_SACS01000020.1"/>
</dbReference>
<comment type="caution">
    <text evidence="2">The sequence shown here is derived from an EMBL/GenBank/DDBJ whole genome shotgun (WGS) entry which is preliminary data.</text>
</comment>
<sequence>MQIKLIKTFCLMLTLLWLAGCGGGGDSVPGTFTLSKNQLNYSLSGFESENTEQQISISITGSKVSYAGTAYPEGTNVPSWLSMSISGSGNSYTLTVSIVNHSSLNPGDYTATFLAGTADGQGNILKTQPITVNLHIKKYVTFAEAWYSKDVVYGSEPAQSTINHRFDADPTTTWQASSDRAWLQVLNSSGKGATELKTSIDYASLLPGTHDATVTVSDTAQARNKSTRKVQIRVAEPTLTISGTELLFGGVDGVNNQPHDLSISTNTGTRTHPFTVSLVTDDGVSWLTTNKNDGQVGSAAQVVQFAANTNAVESGSYYGKAKVAVKIDAITLSKELQIKFNKEATRMSLSATGVALSQSPERSVLTRRVKVFSSSHRPDMPWTATSDSSWLTVTRTGKAGEYIELTANTAGLTPDQVHFANIRVSSSDPIVENHEDIRVGLTLMSKEPIAQNITFEVTDNRYTQTSHLAASPVEPLVFIQQGNTIKAYNVYSGAEVRSFNNLVNAVDGFTISGDGRYLFVQDSGNQNYQVVQVDAETGREVYRFIAGTDFDSTMYYARLDGIPMLLGLDTPHNLDTQSTIPTKYNRFTVSGVLSGAEDPSWIVDQDGILVKLRYTALDGSEVSSPLLFTPRRILDVVDGYFRAEQSCVNAESTMVYTAAPDSGDFLGSSLKSAKVEQNLAGLRSGRSMVCSWNGLVVGGAETFEDNRAAADIFVFHGKSGELLANFRSSPIHSEAILVPRGMALSADGTQLISISEYYTRKYLQFARLPSL</sequence>
<gene>
    <name evidence="2" type="ORF">EOE67_16330</name>
</gene>
<organism evidence="2 3">
    <name type="scientific">Rheinheimera riviphila</name>
    <dbReference type="NCBI Taxonomy" id="1834037"/>
    <lineage>
        <taxon>Bacteria</taxon>
        <taxon>Pseudomonadati</taxon>
        <taxon>Pseudomonadota</taxon>
        <taxon>Gammaproteobacteria</taxon>
        <taxon>Chromatiales</taxon>
        <taxon>Chromatiaceae</taxon>
        <taxon>Rheinheimera</taxon>
    </lineage>
</organism>
<dbReference type="AlphaFoldDB" id="A0A437QGF5"/>
<dbReference type="Proteomes" id="UP000283077">
    <property type="component" value="Unassembled WGS sequence"/>
</dbReference>
<evidence type="ECO:0000313" key="3">
    <source>
        <dbReference type="Proteomes" id="UP000283077"/>
    </source>
</evidence>
<accession>A0A437QGF5</accession>
<keyword evidence="1" id="KW-0732">Signal</keyword>
<evidence type="ECO:0000256" key="1">
    <source>
        <dbReference type="SAM" id="SignalP"/>
    </source>
</evidence>
<name>A0A437QGF5_9GAMM</name>
<dbReference type="PROSITE" id="PS51257">
    <property type="entry name" value="PROKAR_LIPOPROTEIN"/>
    <property type="match status" value="1"/>
</dbReference>
<proteinExistence type="predicted"/>
<evidence type="ECO:0000313" key="2">
    <source>
        <dbReference type="EMBL" id="RVU33582.1"/>
    </source>
</evidence>
<dbReference type="EMBL" id="SACS01000020">
    <property type="protein sequence ID" value="RVU33582.1"/>
    <property type="molecule type" value="Genomic_DNA"/>
</dbReference>
<keyword evidence="3" id="KW-1185">Reference proteome</keyword>
<feature type="signal peptide" evidence="1">
    <location>
        <begin position="1"/>
        <end position="19"/>
    </location>
</feature>
<reference evidence="2 3" key="1">
    <citation type="submission" date="2019-01" db="EMBL/GenBank/DDBJ databases">
        <authorList>
            <person name="Chen W.-M."/>
        </authorList>
    </citation>
    <scope>NUCLEOTIDE SEQUENCE [LARGE SCALE GENOMIC DNA]</scope>
    <source>
        <strain evidence="2 3">KYPC3</strain>
    </source>
</reference>
<dbReference type="SUPFAM" id="SSF69322">
    <property type="entry name" value="Tricorn protease domain 2"/>
    <property type="match status" value="1"/>
</dbReference>
<dbReference type="OrthoDB" id="5649378at2"/>